<comment type="caution">
    <text evidence="8">The sequence shown here is derived from an EMBL/GenBank/DDBJ whole genome shotgun (WGS) entry which is preliminary data.</text>
</comment>
<gene>
    <name evidence="6" type="primary">rpl18</name>
    <name evidence="7" type="ORF">ENU09_01565</name>
    <name evidence="8" type="ORF">ENU20_01905</name>
</gene>
<dbReference type="GO" id="GO:0008097">
    <property type="term" value="F:5S rRNA binding"/>
    <property type="evidence" value="ECO:0007669"/>
    <property type="project" value="InterPro"/>
</dbReference>
<organism evidence="8">
    <name type="scientific">Staphylothermus marinus</name>
    <dbReference type="NCBI Taxonomy" id="2280"/>
    <lineage>
        <taxon>Archaea</taxon>
        <taxon>Thermoproteota</taxon>
        <taxon>Thermoprotei</taxon>
        <taxon>Desulfurococcales</taxon>
        <taxon>Desulfurococcaceae</taxon>
        <taxon>Staphylothermus</taxon>
    </lineage>
</organism>
<dbReference type="GO" id="GO:0006412">
    <property type="term" value="P:translation"/>
    <property type="evidence" value="ECO:0007669"/>
    <property type="project" value="UniProtKB-UniRule"/>
</dbReference>
<reference evidence="8" key="1">
    <citation type="journal article" date="2020" name="mSystems">
        <title>Genome- and Community-Level Interaction Insights into Carbon Utilization and Element Cycling Functions of Hydrothermarchaeota in Hydrothermal Sediment.</title>
        <authorList>
            <person name="Zhou Z."/>
            <person name="Liu Y."/>
            <person name="Xu W."/>
            <person name="Pan J."/>
            <person name="Luo Z.H."/>
            <person name="Li M."/>
        </authorList>
    </citation>
    <scope>NUCLEOTIDE SEQUENCE [LARGE SCALE GENOMIC DNA]</scope>
    <source>
        <strain evidence="7">SpSt-638</strain>
        <strain evidence="8">SpSt-648</strain>
    </source>
</reference>
<evidence type="ECO:0000256" key="2">
    <source>
        <dbReference type="ARBA" id="ARBA00022730"/>
    </source>
</evidence>
<comment type="similarity">
    <text evidence="1 6">Belongs to the universal ribosomal protein uL18 family.</text>
</comment>
<dbReference type="GO" id="GO:0000027">
    <property type="term" value="P:ribosomal large subunit assembly"/>
    <property type="evidence" value="ECO:0007669"/>
    <property type="project" value="TreeGrafter"/>
</dbReference>
<protein>
    <recommendedName>
        <fullName evidence="6">Large ribosomal subunit protein uL18</fullName>
    </recommendedName>
</protein>
<dbReference type="InterPro" id="IPR057267">
    <property type="entry name" value="Rbsml_uL18_arch"/>
</dbReference>
<comment type="subunit">
    <text evidence="6">Part of the 50S ribosomal subunit. Contacts the 5S and 23S rRNAs.</text>
</comment>
<accession>A0A7C4JN08</accession>
<keyword evidence="4 6" id="KW-0689">Ribosomal protein</keyword>
<dbReference type="SUPFAM" id="SSF53137">
    <property type="entry name" value="Translational machinery components"/>
    <property type="match status" value="1"/>
</dbReference>
<evidence type="ECO:0000313" key="7">
    <source>
        <dbReference type="EMBL" id="HGQ59400.1"/>
    </source>
</evidence>
<evidence type="ECO:0000256" key="1">
    <source>
        <dbReference type="ARBA" id="ARBA00007116"/>
    </source>
</evidence>
<evidence type="ECO:0000256" key="5">
    <source>
        <dbReference type="ARBA" id="ARBA00023274"/>
    </source>
</evidence>
<dbReference type="NCBIfam" id="NF006342">
    <property type="entry name" value="PRK08569.1"/>
    <property type="match status" value="1"/>
</dbReference>
<evidence type="ECO:0000256" key="4">
    <source>
        <dbReference type="ARBA" id="ARBA00022980"/>
    </source>
</evidence>
<dbReference type="InterPro" id="IPR005485">
    <property type="entry name" value="Rbsml_uL18_euk_arch"/>
</dbReference>
<name>A0A7C4JN08_STAMA</name>
<dbReference type="EMBL" id="DTBE01000046">
    <property type="protein sequence ID" value="HGQ59400.1"/>
    <property type="molecule type" value="Genomic_DNA"/>
</dbReference>
<dbReference type="Pfam" id="PF17144">
    <property type="entry name" value="Ribosomal_L5e"/>
    <property type="match status" value="1"/>
</dbReference>
<dbReference type="Gene3D" id="3.30.420.100">
    <property type="match status" value="1"/>
</dbReference>
<dbReference type="HAMAP" id="MF_01337_A">
    <property type="entry name" value="Ribosomal_uL18_A"/>
    <property type="match status" value="1"/>
</dbReference>
<keyword evidence="3 6" id="KW-0694">RNA-binding</keyword>
<dbReference type="PANTHER" id="PTHR23410">
    <property type="entry name" value="RIBOSOMAL PROTEIN L5-RELATED"/>
    <property type="match status" value="1"/>
</dbReference>
<dbReference type="EMBL" id="DTBP01000014">
    <property type="protein sequence ID" value="HGQ73815.1"/>
    <property type="molecule type" value="Genomic_DNA"/>
</dbReference>
<evidence type="ECO:0000313" key="8">
    <source>
        <dbReference type="EMBL" id="HGQ73815.1"/>
    </source>
</evidence>
<proteinExistence type="inferred from homology"/>
<sequence>MAHGPRYKVPRRRRREGKTWYSKRYRMVLSKHPRYVIRFTNKYVWVQIIAFDPKGDRVIAAAHSRELVKKYGWLGDPDNTSAAYLTGLLASLRALEKGVNYAVPDIGLHRPVKGARVFAAIKAANDSGLKVPCSEEMYPSDDRITGVHVVEYYKLLLEKNPELCKIRFSKYLERGLEPDKLPIHFSEVKNRILKEYGVSGGGGG</sequence>
<comment type="function">
    <text evidence="6">This is one of the proteins that bind and probably mediate the attachment of the 5S RNA into the large ribosomal subunit, where it forms part of the central protuberance.</text>
</comment>
<dbReference type="CDD" id="cd00432">
    <property type="entry name" value="Ribosomal_L18_L5e"/>
    <property type="match status" value="1"/>
</dbReference>
<dbReference type="GO" id="GO:0022625">
    <property type="term" value="C:cytosolic large ribosomal subunit"/>
    <property type="evidence" value="ECO:0007669"/>
    <property type="project" value="TreeGrafter"/>
</dbReference>
<keyword evidence="5 6" id="KW-0687">Ribonucleoprotein</keyword>
<dbReference type="GO" id="GO:0003735">
    <property type="term" value="F:structural constituent of ribosome"/>
    <property type="evidence" value="ECO:0007669"/>
    <property type="project" value="InterPro"/>
</dbReference>
<dbReference type="PANTHER" id="PTHR23410:SF12">
    <property type="entry name" value="LARGE RIBOSOMAL SUBUNIT PROTEIN UL18"/>
    <property type="match status" value="1"/>
</dbReference>
<keyword evidence="2 6" id="KW-0699">rRNA-binding</keyword>
<dbReference type="AlphaFoldDB" id="A0A7C4JN08"/>
<evidence type="ECO:0000256" key="3">
    <source>
        <dbReference type="ARBA" id="ARBA00022884"/>
    </source>
</evidence>
<dbReference type="InterPro" id="IPR057268">
    <property type="entry name" value="Ribosomal_L18"/>
</dbReference>
<evidence type="ECO:0000256" key="6">
    <source>
        <dbReference type="HAMAP-Rule" id="MF_01337"/>
    </source>
</evidence>